<protein>
    <recommendedName>
        <fullName evidence="3">Regulatory protein GemA</fullName>
    </recommendedName>
</protein>
<sequence length="200" mass="22649">MNAKTQDRQRLIRLIHVAKRELALDDDSYRAILQRIGKQASAADLTVPELNQVLEYLKRSGFRVRSKAQAATQSRPLAQDEQHKKIRALWLFMHQIGVVKNPAESALASYVKRITGRDAMQWLAGDQLEQVIESLKKWAMRSLPDLVQKLAAEAQQLPLTAAQCDELNQRMATAMTRKTFDPMLSAWESLTAVLKAKEEA</sequence>
<proteinExistence type="predicted"/>
<dbReference type="RefSeq" id="WP_114072891.1">
    <property type="nucleotide sequence ID" value="NZ_CP029554.1"/>
</dbReference>
<accession>A0A344UFJ3</accession>
<dbReference type="AlphaFoldDB" id="A0A344UFJ3"/>
<evidence type="ECO:0000313" key="2">
    <source>
        <dbReference type="Proteomes" id="UP000252038"/>
    </source>
</evidence>
<dbReference type="InterPro" id="IPR009363">
    <property type="entry name" value="Phage_Mu_Gp16"/>
</dbReference>
<evidence type="ECO:0008006" key="3">
    <source>
        <dbReference type="Google" id="ProtNLM"/>
    </source>
</evidence>
<organism evidence="1 2">
    <name type="scientific">Chromobacterium phragmitis</name>
    <dbReference type="NCBI Taxonomy" id="2202141"/>
    <lineage>
        <taxon>Bacteria</taxon>
        <taxon>Pseudomonadati</taxon>
        <taxon>Pseudomonadota</taxon>
        <taxon>Betaproteobacteria</taxon>
        <taxon>Neisseriales</taxon>
        <taxon>Chromobacteriaceae</taxon>
        <taxon>Chromobacterium</taxon>
    </lineage>
</organism>
<dbReference type="Proteomes" id="UP000252038">
    <property type="component" value="Chromosome"/>
</dbReference>
<name>A0A344UFJ3_9NEIS</name>
<dbReference type="Pfam" id="PF06252">
    <property type="entry name" value="GemA"/>
    <property type="match status" value="1"/>
</dbReference>
<evidence type="ECO:0000313" key="1">
    <source>
        <dbReference type="EMBL" id="AXE34041.1"/>
    </source>
</evidence>
<gene>
    <name evidence="1" type="ORF">DK843_06840</name>
</gene>
<dbReference type="EMBL" id="CP029554">
    <property type="protein sequence ID" value="AXE34041.1"/>
    <property type="molecule type" value="Genomic_DNA"/>
</dbReference>
<dbReference type="KEGG" id="chrb:DK843_06840"/>
<reference evidence="1 2" key="1">
    <citation type="submission" date="2018-05" db="EMBL/GenBank/DDBJ databases">
        <title>Genome sequencing, assembly and analysis of the novel insecticidal bacterium, Chromobacterium phragmitis.</title>
        <authorList>
            <person name="Sparks M.E."/>
            <person name="Blackburn M.B."/>
            <person name="Gundersen-Rindal D.E."/>
        </authorList>
    </citation>
    <scope>NUCLEOTIDE SEQUENCE [LARGE SCALE GENOMIC DNA]</scope>
    <source>
        <strain evidence="1">IIBBL 274-1</strain>
    </source>
</reference>